<dbReference type="EMBL" id="NHRY01000236">
    <property type="protein sequence ID" value="PPQ28878.1"/>
    <property type="molecule type" value="Genomic_DNA"/>
</dbReference>
<dbReference type="InterPro" id="IPR002123">
    <property type="entry name" value="Plipid/glycerol_acylTrfase"/>
</dbReference>
<proteinExistence type="predicted"/>
<dbReference type="PANTHER" id="PTHR10434:SF40">
    <property type="entry name" value="1-ACYL-SN-GLYCEROL-3-PHOSPHATE ACYLTRANSFERASE"/>
    <property type="match status" value="1"/>
</dbReference>
<keyword evidence="6" id="KW-1185">Reference proteome</keyword>
<accession>A0A2S6N2Q1</accession>
<evidence type="ECO:0000313" key="5">
    <source>
        <dbReference type="EMBL" id="PPQ28878.1"/>
    </source>
</evidence>
<evidence type="ECO:0000256" key="2">
    <source>
        <dbReference type="ARBA" id="ARBA00022679"/>
    </source>
</evidence>
<comment type="caution">
    <text evidence="5">The sequence shown here is derived from an EMBL/GenBank/DDBJ whole genome shotgun (WGS) entry which is preliminary data.</text>
</comment>
<sequence length="248" mass="26793">MIILRSAIFNVVFFTATFLFTLTAALAGLVLPNHVMSVVNAWARFLLRAARLICGIRLEVTGLENIPPGAALIAPRHQSAFDTFVWFTLVPRCAYVLKQELLRIPVFGPLLQTAGMIPIDREAGAGAIRTLLRQADTAVRHQRQIVIFPEGTRSEPGQPRALQPGVAALASRTGLPVIPVATDSGLCWGRRAFRKRPGTIRIVIAPPIPPTADRPALMRVLQAGIGALDQPVASESARLHQPVDNSVG</sequence>
<reference evidence="5 6" key="1">
    <citation type="journal article" date="2018" name="Arch. Microbiol.">
        <title>New insights into the metabolic potential of the phototrophic purple bacterium Rhodopila globiformis DSM 161(T) from its draft genome sequence and evidence for a vanadium-dependent nitrogenase.</title>
        <authorList>
            <person name="Imhoff J.F."/>
            <person name="Rahn T."/>
            <person name="Kunzel S."/>
            <person name="Neulinger S.C."/>
        </authorList>
    </citation>
    <scope>NUCLEOTIDE SEQUENCE [LARGE SCALE GENOMIC DNA]</scope>
    <source>
        <strain evidence="5 6">DSM 161</strain>
    </source>
</reference>
<evidence type="ECO:0000256" key="1">
    <source>
        <dbReference type="ARBA" id="ARBA00005189"/>
    </source>
</evidence>
<dbReference type="GO" id="GO:0006654">
    <property type="term" value="P:phosphatidic acid biosynthetic process"/>
    <property type="evidence" value="ECO:0007669"/>
    <property type="project" value="TreeGrafter"/>
</dbReference>
<name>A0A2S6N2Q1_RHOGL</name>
<gene>
    <name evidence="5" type="ORF">CCS01_23155</name>
</gene>
<dbReference type="SMART" id="SM00563">
    <property type="entry name" value="PlsC"/>
    <property type="match status" value="1"/>
</dbReference>
<dbReference type="GO" id="GO:0003841">
    <property type="term" value="F:1-acylglycerol-3-phosphate O-acyltransferase activity"/>
    <property type="evidence" value="ECO:0007669"/>
    <property type="project" value="TreeGrafter"/>
</dbReference>
<comment type="pathway">
    <text evidence="1">Lipid metabolism.</text>
</comment>
<dbReference type="OrthoDB" id="5290997at2"/>
<keyword evidence="2" id="KW-0808">Transferase</keyword>
<feature type="domain" description="Phospholipid/glycerol acyltransferase" evidence="4">
    <location>
        <begin position="71"/>
        <end position="185"/>
    </location>
</feature>
<dbReference type="Pfam" id="PF01553">
    <property type="entry name" value="Acyltransferase"/>
    <property type="match status" value="1"/>
</dbReference>
<dbReference type="SUPFAM" id="SSF69593">
    <property type="entry name" value="Glycerol-3-phosphate (1)-acyltransferase"/>
    <property type="match status" value="1"/>
</dbReference>
<evidence type="ECO:0000259" key="4">
    <source>
        <dbReference type="SMART" id="SM00563"/>
    </source>
</evidence>
<dbReference type="CDD" id="cd07989">
    <property type="entry name" value="LPLAT_AGPAT-like"/>
    <property type="match status" value="1"/>
</dbReference>
<dbReference type="Proteomes" id="UP000239724">
    <property type="component" value="Unassembled WGS sequence"/>
</dbReference>
<evidence type="ECO:0000256" key="3">
    <source>
        <dbReference type="ARBA" id="ARBA00023315"/>
    </source>
</evidence>
<organism evidence="5 6">
    <name type="scientific">Rhodopila globiformis</name>
    <name type="common">Rhodopseudomonas globiformis</name>
    <dbReference type="NCBI Taxonomy" id="1071"/>
    <lineage>
        <taxon>Bacteria</taxon>
        <taxon>Pseudomonadati</taxon>
        <taxon>Pseudomonadota</taxon>
        <taxon>Alphaproteobacteria</taxon>
        <taxon>Acetobacterales</taxon>
        <taxon>Acetobacteraceae</taxon>
        <taxon>Rhodopila</taxon>
    </lineage>
</organism>
<dbReference type="PANTHER" id="PTHR10434">
    <property type="entry name" value="1-ACYL-SN-GLYCEROL-3-PHOSPHATE ACYLTRANSFERASE"/>
    <property type="match status" value="1"/>
</dbReference>
<dbReference type="AlphaFoldDB" id="A0A2S6N2Q1"/>
<dbReference type="RefSeq" id="WP_104521186.1">
    <property type="nucleotide sequence ID" value="NZ_NHRY01000236.1"/>
</dbReference>
<protein>
    <recommendedName>
        <fullName evidence="4">Phospholipid/glycerol acyltransferase domain-containing protein</fullName>
    </recommendedName>
</protein>
<evidence type="ECO:0000313" key="6">
    <source>
        <dbReference type="Proteomes" id="UP000239724"/>
    </source>
</evidence>
<keyword evidence="3" id="KW-0012">Acyltransferase</keyword>